<comment type="caution">
    <text evidence="1">The sequence shown here is derived from an EMBL/GenBank/DDBJ whole genome shotgun (WGS) entry which is preliminary data.</text>
</comment>
<evidence type="ECO:0000313" key="2">
    <source>
        <dbReference type="Proteomes" id="UP001472677"/>
    </source>
</evidence>
<sequence>MNYGESSIAVTTHPIFGEHELWVMKEYGVVESWTELLAFRIQMRGSPFVSGFRKNGEVLLVVDDGELTSLDLNSQQMKPHGVETRTGLLSVEGNYVESLVLLDKGVDVPRMSFANLAIN</sequence>
<organism evidence="1 2">
    <name type="scientific">Hibiscus sabdariffa</name>
    <name type="common">roselle</name>
    <dbReference type="NCBI Taxonomy" id="183260"/>
    <lineage>
        <taxon>Eukaryota</taxon>
        <taxon>Viridiplantae</taxon>
        <taxon>Streptophyta</taxon>
        <taxon>Embryophyta</taxon>
        <taxon>Tracheophyta</taxon>
        <taxon>Spermatophyta</taxon>
        <taxon>Magnoliopsida</taxon>
        <taxon>eudicotyledons</taxon>
        <taxon>Gunneridae</taxon>
        <taxon>Pentapetalae</taxon>
        <taxon>rosids</taxon>
        <taxon>malvids</taxon>
        <taxon>Malvales</taxon>
        <taxon>Malvaceae</taxon>
        <taxon>Malvoideae</taxon>
        <taxon>Hibiscus</taxon>
    </lineage>
</organism>
<keyword evidence="2" id="KW-1185">Reference proteome</keyword>
<reference evidence="1 2" key="1">
    <citation type="journal article" date="2024" name="G3 (Bethesda)">
        <title>Genome assembly of Hibiscus sabdariffa L. provides insights into metabolisms of medicinal natural products.</title>
        <authorList>
            <person name="Kim T."/>
        </authorList>
    </citation>
    <scope>NUCLEOTIDE SEQUENCE [LARGE SCALE GENOMIC DNA]</scope>
    <source>
        <strain evidence="1">TK-2024</strain>
        <tissue evidence="1">Old leaves</tissue>
    </source>
</reference>
<dbReference type="EMBL" id="JBBPBM010000148">
    <property type="protein sequence ID" value="KAK8503645.1"/>
    <property type="molecule type" value="Genomic_DNA"/>
</dbReference>
<gene>
    <name evidence="1" type="ORF">V6N12_024817</name>
</gene>
<proteinExistence type="predicted"/>
<evidence type="ECO:0008006" key="3">
    <source>
        <dbReference type="Google" id="ProtNLM"/>
    </source>
</evidence>
<name>A0ABR2B9H5_9ROSI</name>
<evidence type="ECO:0000313" key="1">
    <source>
        <dbReference type="EMBL" id="KAK8503645.1"/>
    </source>
</evidence>
<protein>
    <recommendedName>
        <fullName evidence="3">F-box associated domain-containing protein</fullName>
    </recommendedName>
</protein>
<dbReference type="Proteomes" id="UP001472677">
    <property type="component" value="Unassembled WGS sequence"/>
</dbReference>
<accession>A0ABR2B9H5</accession>